<dbReference type="CDD" id="cd01650">
    <property type="entry name" value="RT_nLTR_like"/>
    <property type="match status" value="1"/>
</dbReference>
<dbReference type="GO" id="GO:0071897">
    <property type="term" value="P:DNA biosynthetic process"/>
    <property type="evidence" value="ECO:0007669"/>
    <property type="project" value="UniProtKB-ARBA"/>
</dbReference>
<protein>
    <recommendedName>
        <fullName evidence="1">Reverse transcriptase domain-containing protein</fullName>
    </recommendedName>
</protein>
<feature type="domain" description="Reverse transcriptase" evidence="1">
    <location>
        <begin position="172"/>
        <end position="450"/>
    </location>
</feature>
<dbReference type="InterPro" id="IPR036397">
    <property type="entry name" value="RNaseH_sf"/>
</dbReference>
<organism evidence="2 3">
    <name type="scientific">Haemaphysalis longicornis</name>
    <name type="common">Bush tick</name>
    <dbReference type="NCBI Taxonomy" id="44386"/>
    <lineage>
        <taxon>Eukaryota</taxon>
        <taxon>Metazoa</taxon>
        <taxon>Ecdysozoa</taxon>
        <taxon>Arthropoda</taxon>
        <taxon>Chelicerata</taxon>
        <taxon>Arachnida</taxon>
        <taxon>Acari</taxon>
        <taxon>Parasitiformes</taxon>
        <taxon>Ixodida</taxon>
        <taxon>Ixodoidea</taxon>
        <taxon>Ixodidae</taxon>
        <taxon>Haemaphysalinae</taxon>
        <taxon>Haemaphysalis</taxon>
    </lineage>
</organism>
<dbReference type="Pfam" id="PF00078">
    <property type="entry name" value="RVT_1"/>
    <property type="match status" value="1"/>
</dbReference>
<sequence>MWQAHESLQKRWLKQKHNKKLKIKIARLVKDMEEYAKKLVQQQWGQTCDQMSGNLHLKDTWHLLRFLLDPENCKSAHSKNIERIIHGHPLGNKELLKALKDIYLNTSSPIELPGYAGSSNPEMDEEISTAEVRAAMHKLRTSSAPGADRVTNKALKNLDDSSITAITKLFNHCWKKGELPPAWRHAKVTFIPKPGKSLDIQNLRPISLTSCLGKLFEHVILNRIQTHMEKHHLFPDTMIGFRPHLSTQDIMLRISEEVVNPLHNKHTRAILALDLTKAFDNIEHEAITAALSALQVGERTHSYIKAFLSNRTAEIHFGQLKSDPFTLGSKGTPQGSVLSPLLFNITLIPMTKLLAAVPNLSHSLYADDITLWTTKGSDGEIEYTLQTGADIVSEQARAIGLSCSPKKSELLVMRYAPGRKAKDTPVPIEIRMNNALVPEVQTIRILGMYLQSNGKNTATLSKLTACVHQTNRLIRRIANKHTGMKEIDLTRLVQAFVLSRFVYSLPYLSLHKAEKEKVNCLIRQSYKAALHLPRCTPTDKLLKMGLHNTLEELIEAHRIAQYERLSKTPTGQYILKDLSISYEGTHTRENPVPRDIFKHLTINSIPKNMHPIHHKERRNARAKALEKLFKHHEEVVYVDAAEYKVQDAFAVAAIDNKLKHITAATVYGRRPEEAEEAAISVAIISTKAKFIFSDSKTAVRNFAKNKIHEAASQILLRNHFEPRQIQIIWIPAHSSHPGNEAAHSFACELVNQAVDQSCLRGSKERMVTFQEITSHFRNERLVYPAPHYSLTKIQQTTWRQLQSHTFLNPYKLALMYPGLYTPKCRICEAEKADLAHILYECPELQPKAEWHLSNQIEWETAVTSSKPETQIQAVDWALEVATKQGLLATSRCQEEAHH</sequence>
<dbReference type="SUPFAM" id="SSF53098">
    <property type="entry name" value="Ribonuclease H-like"/>
    <property type="match status" value="1"/>
</dbReference>
<dbReference type="Proteomes" id="UP000821853">
    <property type="component" value="Chromosome 1"/>
</dbReference>
<dbReference type="GO" id="GO:0042575">
    <property type="term" value="C:DNA polymerase complex"/>
    <property type="evidence" value="ECO:0007669"/>
    <property type="project" value="UniProtKB-ARBA"/>
</dbReference>
<dbReference type="PANTHER" id="PTHR19446">
    <property type="entry name" value="REVERSE TRANSCRIPTASES"/>
    <property type="match status" value="1"/>
</dbReference>
<accession>A0A9J6FJS9</accession>
<dbReference type="InterPro" id="IPR012337">
    <property type="entry name" value="RNaseH-like_sf"/>
</dbReference>
<dbReference type="SUPFAM" id="SSF56672">
    <property type="entry name" value="DNA/RNA polymerases"/>
    <property type="match status" value="1"/>
</dbReference>
<dbReference type="InterPro" id="IPR000477">
    <property type="entry name" value="RT_dom"/>
</dbReference>
<keyword evidence="3" id="KW-1185">Reference proteome</keyword>
<dbReference type="PROSITE" id="PS50878">
    <property type="entry name" value="RT_POL"/>
    <property type="match status" value="1"/>
</dbReference>
<evidence type="ECO:0000313" key="2">
    <source>
        <dbReference type="EMBL" id="KAH9362180.1"/>
    </source>
</evidence>
<proteinExistence type="predicted"/>
<comment type="caution">
    <text evidence="2">The sequence shown here is derived from an EMBL/GenBank/DDBJ whole genome shotgun (WGS) entry which is preliminary data.</text>
</comment>
<dbReference type="Gene3D" id="3.30.420.10">
    <property type="entry name" value="Ribonuclease H-like superfamily/Ribonuclease H"/>
    <property type="match status" value="1"/>
</dbReference>
<reference evidence="2 3" key="1">
    <citation type="journal article" date="2020" name="Cell">
        <title>Large-Scale Comparative Analyses of Tick Genomes Elucidate Their Genetic Diversity and Vector Capacities.</title>
        <authorList>
            <consortium name="Tick Genome and Microbiome Consortium (TIGMIC)"/>
            <person name="Jia N."/>
            <person name="Wang J."/>
            <person name="Shi W."/>
            <person name="Du L."/>
            <person name="Sun Y."/>
            <person name="Zhan W."/>
            <person name="Jiang J.F."/>
            <person name="Wang Q."/>
            <person name="Zhang B."/>
            <person name="Ji P."/>
            <person name="Bell-Sakyi L."/>
            <person name="Cui X.M."/>
            <person name="Yuan T.T."/>
            <person name="Jiang B.G."/>
            <person name="Yang W.F."/>
            <person name="Lam T.T."/>
            <person name="Chang Q.C."/>
            <person name="Ding S.J."/>
            <person name="Wang X.J."/>
            <person name="Zhu J.G."/>
            <person name="Ruan X.D."/>
            <person name="Zhao L."/>
            <person name="Wei J.T."/>
            <person name="Ye R.Z."/>
            <person name="Que T.C."/>
            <person name="Du C.H."/>
            <person name="Zhou Y.H."/>
            <person name="Cheng J.X."/>
            <person name="Dai P.F."/>
            <person name="Guo W.B."/>
            <person name="Han X.H."/>
            <person name="Huang E.J."/>
            <person name="Li L.F."/>
            <person name="Wei W."/>
            <person name="Gao Y.C."/>
            <person name="Liu J.Z."/>
            <person name="Shao H.Z."/>
            <person name="Wang X."/>
            <person name="Wang C.C."/>
            <person name="Yang T.C."/>
            <person name="Huo Q.B."/>
            <person name="Li W."/>
            <person name="Chen H.Y."/>
            <person name="Chen S.E."/>
            <person name="Zhou L.G."/>
            <person name="Ni X.B."/>
            <person name="Tian J.H."/>
            <person name="Sheng Y."/>
            <person name="Liu T."/>
            <person name="Pan Y.S."/>
            <person name="Xia L.Y."/>
            <person name="Li J."/>
            <person name="Zhao F."/>
            <person name="Cao W.C."/>
        </authorList>
    </citation>
    <scope>NUCLEOTIDE SEQUENCE [LARGE SCALE GENOMIC DNA]</scope>
    <source>
        <tissue evidence="2">Larvae</tissue>
    </source>
</reference>
<evidence type="ECO:0000313" key="3">
    <source>
        <dbReference type="Proteomes" id="UP000821853"/>
    </source>
</evidence>
<dbReference type="VEuPathDB" id="VectorBase:HLOH_061094"/>
<name>A0A9J6FJS9_HAELO</name>
<dbReference type="InterPro" id="IPR043502">
    <property type="entry name" value="DNA/RNA_pol_sf"/>
</dbReference>
<dbReference type="AlphaFoldDB" id="A0A9J6FJS9"/>
<dbReference type="GO" id="GO:0003676">
    <property type="term" value="F:nucleic acid binding"/>
    <property type="evidence" value="ECO:0007669"/>
    <property type="project" value="InterPro"/>
</dbReference>
<evidence type="ECO:0000259" key="1">
    <source>
        <dbReference type="PROSITE" id="PS50878"/>
    </source>
</evidence>
<dbReference type="OrthoDB" id="6491850at2759"/>
<dbReference type="EMBL" id="JABSTR010000001">
    <property type="protein sequence ID" value="KAH9362180.1"/>
    <property type="molecule type" value="Genomic_DNA"/>
</dbReference>
<gene>
    <name evidence="2" type="ORF">HPB48_002158</name>
</gene>
<dbReference type="OMA" id="WEDWETL"/>